<evidence type="ECO:0000256" key="2">
    <source>
        <dbReference type="ARBA" id="ARBA00005245"/>
    </source>
</evidence>
<keyword evidence="5" id="KW-0256">Endoplasmic reticulum</keyword>
<comment type="caution">
    <text evidence="10">The sequence shown here is derived from an EMBL/GenBank/DDBJ whole genome shotgun (WGS) entry which is preliminary data.</text>
</comment>
<feature type="transmembrane region" description="Helical" evidence="9">
    <location>
        <begin position="27"/>
        <end position="47"/>
    </location>
</feature>
<evidence type="ECO:0000313" key="11">
    <source>
        <dbReference type="Proteomes" id="UP001390339"/>
    </source>
</evidence>
<evidence type="ECO:0000256" key="1">
    <source>
        <dbReference type="ARBA" id="ARBA00004477"/>
    </source>
</evidence>
<dbReference type="PANTHER" id="PTHR13202:SF0">
    <property type="entry name" value="SIGNAL PEPTIDASE COMPLEX SUBUNIT 1"/>
    <property type="match status" value="1"/>
</dbReference>
<evidence type="ECO:0000256" key="8">
    <source>
        <dbReference type="ARBA" id="ARBA00045204"/>
    </source>
</evidence>
<dbReference type="PANTHER" id="PTHR13202">
    <property type="entry name" value="MICROSOMAL SIGNAL PEPTIDASE 12 KDA SUBUNIT"/>
    <property type="match status" value="1"/>
</dbReference>
<gene>
    <name evidence="10" type="ORF">PGQ11_011302</name>
</gene>
<accession>A0ABR2HZ83</accession>
<protein>
    <recommendedName>
        <fullName evidence="3">Signal peptidase complex subunit 1</fullName>
    </recommendedName>
</protein>
<comment type="subcellular location">
    <subcellularLocation>
        <location evidence="1">Endoplasmic reticulum membrane</location>
        <topology evidence="1">Multi-pass membrane protein</topology>
    </subcellularLocation>
</comment>
<evidence type="ECO:0000313" key="10">
    <source>
        <dbReference type="EMBL" id="KAK8855390.1"/>
    </source>
</evidence>
<evidence type="ECO:0000256" key="7">
    <source>
        <dbReference type="ARBA" id="ARBA00023136"/>
    </source>
</evidence>
<sequence length="105" mass="11393">MAEQILDQVRDLVDGQIDFKGQNLAEIISTLMLSLVGAIAFFVGYLLQDIALALKLGLAGTVVTFLVVVPPWPFFNRNPVKWLPVGGGAAVAHQNIVVDEKMFAQ</sequence>
<reference evidence="10 11" key="1">
    <citation type="journal article" date="2024" name="IMA Fungus">
        <title>Apiospora arundinis, a panoply of carbohydrate-active enzymes and secondary metabolites.</title>
        <authorList>
            <person name="Sorensen T."/>
            <person name="Petersen C."/>
            <person name="Muurmann A.T."/>
            <person name="Christiansen J.V."/>
            <person name="Brundto M.L."/>
            <person name="Overgaard C.K."/>
            <person name="Boysen A.T."/>
            <person name="Wollenberg R.D."/>
            <person name="Larsen T.O."/>
            <person name="Sorensen J.L."/>
            <person name="Nielsen K.L."/>
            <person name="Sondergaard T.E."/>
        </authorList>
    </citation>
    <scope>NUCLEOTIDE SEQUENCE [LARGE SCALE GENOMIC DNA]</scope>
    <source>
        <strain evidence="10 11">AAU 773</strain>
    </source>
</reference>
<keyword evidence="4 9" id="KW-0812">Transmembrane</keyword>
<dbReference type="Proteomes" id="UP001390339">
    <property type="component" value="Unassembled WGS sequence"/>
</dbReference>
<keyword evidence="7 9" id="KW-0472">Membrane</keyword>
<comment type="similarity">
    <text evidence="2">Belongs to the SPCS1 family.</text>
</comment>
<keyword evidence="11" id="KW-1185">Reference proteome</keyword>
<comment type="function">
    <text evidence="8">Component of the signal peptidase complex (SPC) which catalyzes the cleavage of N-terminal signal sequences from nascent proteins as they are translocated into the lumen of the endoplasmic reticulum. Dispensable for SPC enzymatic activity.</text>
</comment>
<evidence type="ECO:0000256" key="6">
    <source>
        <dbReference type="ARBA" id="ARBA00022989"/>
    </source>
</evidence>
<proteinExistence type="inferred from homology"/>
<dbReference type="EMBL" id="JAPCWZ010000007">
    <property type="protein sequence ID" value="KAK8855390.1"/>
    <property type="molecule type" value="Genomic_DNA"/>
</dbReference>
<keyword evidence="6 9" id="KW-1133">Transmembrane helix</keyword>
<evidence type="ECO:0000256" key="4">
    <source>
        <dbReference type="ARBA" id="ARBA00022692"/>
    </source>
</evidence>
<evidence type="ECO:0000256" key="9">
    <source>
        <dbReference type="SAM" id="Phobius"/>
    </source>
</evidence>
<feature type="transmembrane region" description="Helical" evidence="9">
    <location>
        <begin position="54"/>
        <end position="75"/>
    </location>
</feature>
<dbReference type="InterPro" id="IPR009542">
    <property type="entry name" value="Spc1/SPCS1"/>
</dbReference>
<evidence type="ECO:0000256" key="3">
    <source>
        <dbReference type="ARBA" id="ARBA00017059"/>
    </source>
</evidence>
<name>A0ABR2HZ83_9PEZI</name>
<dbReference type="Pfam" id="PF06645">
    <property type="entry name" value="SPC12"/>
    <property type="match status" value="1"/>
</dbReference>
<evidence type="ECO:0000256" key="5">
    <source>
        <dbReference type="ARBA" id="ARBA00022824"/>
    </source>
</evidence>
<organism evidence="10 11">
    <name type="scientific">Apiospora arundinis</name>
    <dbReference type="NCBI Taxonomy" id="335852"/>
    <lineage>
        <taxon>Eukaryota</taxon>
        <taxon>Fungi</taxon>
        <taxon>Dikarya</taxon>
        <taxon>Ascomycota</taxon>
        <taxon>Pezizomycotina</taxon>
        <taxon>Sordariomycetes</taxon>
        <taxon>Xylariomycetidae</taxon>
        <taxon>Amphisphaeriales</taxon>
        <taxon>Apiosporaceae</taxon>
        <taxon>Apiospora</taxon>
    </lineage>
</organism>